<proteinExistence type="predicted"/>
<name>A0ABS7QPN8_9ACTN</name>
<evidence type="ECO:0000313" key="1">
    <source>
        <dbReference type="EMBL" id="MBY8885161.1"/>
    </source>
</evidence>
<organism evidence="1 2">
    <name type="scientific">Streptantibioticus parmotrematis</name>
    <dbReference type="NCBI Taxonomy" id="2873249"/>
    <lineage>
        <taxon>Bacteria</taxon>
        <taxon>Bacillati</taxon>
        <taxon>Actinomycetota</taxon>
        <taxon>Actinomycetes</taxon>
        <taxon>Kitasatosporales</taxon>
        <taxon>Streptomycetaceae</taxon>
        <taxon>Streptantibioticus</taxon>
    </lineage>
</organism>
<dbReference type="EMBL" id="JAINVZ010000005">
    <property type="protein sequence ID" value="MBY8885161.1"/>
    <property type="molecule type" value="Genomic_DNA"/>
</dbReference>
<gene>
    <name evidence="1" type="ORF">K7472_09930</name>
</gene>
<keyword evidence="2" id="KW-1185">Reference proteome</keyword>
<evidence type="ECO:0000313" key="2">
    <source>
        <dbReference type="Proteomes" id="UP001198565"/>
    </source>
</evidence>
<dbReference type="RefSeq" id="WP_222976293.1">
    <property type="nucleotide sequence ID" value="NZ_JAINVZ010000005.1"/>
</dbReference>
<reference evidence="1 2" key="1">
    <citation type="submission" date="2021-08" db="EMBL/GenBank/DDBJ databases">
        <title>Streptomyces sp. PTM05 isolated from lichen.</title>
        <authorList>
            <person name="Somphong A."/>
            <person name="Phongsopitanun W."/>
            <person name="Tanasupawat S."/>
        </authorList>
    </citation>
    <scope>NUCLEOTIDE SEQUENCE [LARGE SCALE GENOMIC DNA]</scope>
    <source>
        <strain evidence="1 2">Ptm05</strain>
    </source>
</reference>
<dbReference type="Proteomes" id="UP001198565">
    <property type="component" value="Unassembled WGS sequence"/>
</dbReference>
<comment type="caution">
    <text evidence="1">The sequence shown here is derived from an EMBL/GenBank/DDBJ whole genome shotgun (WGS) entry which is preliminary data.</text>
</comment>
<accession>A0ABS7QPN8</accession>
<protein>
    <submittedName>
        <fullName evidence="1">Uncharacterized protein</fullName>
    </submittedName>
</protein>
<sequence length="103" mass="10404">MPAETGPHSYGYVDPALGIDAFKDAAAIRCCAAGDAEGVHAILAGTDAPRHVAWALTVIAALICAESGLDADAVADLVTGIASHASDAFLDQKRPDTAVGEVM</sequence>